<dbReference type="AlphaFoldDB" id="A0A4R1HPG0"/>
<name>A0A4R1HPG0_PSEEN</name>
<reference evidence="1 2" key="1">
    <citation type="submission" date="2019-03" db="EMBL/GenBank/DDBJ databases">
        <title>Sequencing the genomes of 1000 actinobacteria strains.</title>
        <authorList>
            <person name="Klenk H.-P."/>
        </authorList>
    </citation>
    <scope>NUCLEOTIDE SEQUENCE [LARGE SCALE GENOMIC DNA]</scope>
    <source>
        <strain evidence="1 2">DSM 44969</strain>
    </source>
</reference>
<protein>
    <recommendedName>
        <fullName evidence="3">TfoX-like protein</fullName>
    </recommendedName>
</protein>
<keyword evidence="2" id="KW-1185">Reference proteome</keyword>
<gene>
    <name evidence="1" type="ORF">EV378_5618</name>
</gene>
<dbReference type="EMBL" id="SMFZ01000002">
    <property type="protein sequence ID" value="TCK21629.1"/>
    <property type="molecule type" value="Genomic_DNA"/>
</dbReference>
<evidence type="ECO:0008006" key="3">
    <source>
        <dbReference type="Google" id="ProtNLM"/>
    </source>
</evidence>
<dbReference type="RefSeq" id="WP_243653795.1">
    <property type="nucleotide sequence ID" value="NZ_SMFZ01000002.1"/>
</dbReference>
<proteinExistence type="predicted"/>
<sequence length="106" mass="11417">MTGDPDARFHDLCLTFADQPDVEQPGGDRAFGSAALTTGRKIFAMLVGGRLVVKLPAARVAESIADGTGERFEGSRGRPMKEWLTVADTADWSAIAREAHAFVARR</sequence>
<evidence type="ECO:0000313" key="2">
    <source>
        <dbReference type="Proteomes" id="UP000295560"/>
    </source>
</evidence>
<comment type="caution">
    <text evidence="1">The sequence shown here is derived from an EMBL/GenBank/DDBJ whole genome shotgun (WGS) entry which is preliminary data.</text>
</comment>
<organism evidence="1 2">
    <name type="scientific">Pseudonocardia endophytica</name>
    <dbReference type="NCBI Taxonomy" id="401976"/>
    <lineage>
        <taxon>Bacteria</taxon>
        <taxon>Bacillati</taxon>
        <taxon>Actinomycetota</taxon>
        <taxon>Actinomycetes</taxon>
        <taxon>Pseudonocardiales</taxon>
        <taxon>Pseudonocardiaceae</taxon>
        <taxon>Pseudonocardia</taxon>
    </lineage>
</organism>
<dbReference type="Proteomes" id="UP000295560">
    <property type="component" value="Unassembled WGS sequence"/>
</dbReference>
<evidence type="ECO:0000313" key="1">
    <source>
        <dbReference type="EMBL" id="TCK21629.1"/>
    </source>
</evidence>
<accession>A0A4R1HPG0</accession>